<dbReference type="Proteomes" id="UP001301769">
    <property type="component" value="Unassembled WGS sequence"/>
</dbReference>
<organism evidence="2 3">
    <name type="scientific">Rhypophila decipiens</name>
    <dbReference type="NCBI Taxonomy" id="261697"/>
    <lineage>
        <taxon>Eukaryota</taxon>
        <taxon>Fungi</taxon>
        <taxon>Dikarya</taxon>
        <taxon>Ascomycota</taxon>
        <taxon>Pezizomycotina</taxon>
        <taxon>Sordariomycetes</taxon>
        <taxon>Sordariomycetidae</taxon>
        <taxon>Sordariales</taxon>
        <taxon>Naviculisporaceae</taxon>
        <taxon>Rhypophila</taxon>
    </lineage>
</organism>
<dbReference type="SUPFAM" id="SSF54427">
    <property type="entry name" value="NTF2-like"/>
    <property type="match status" value="1"/>
</dbReference>
<evidence type="ECO:0000313" key="2">
    <source>
        <dbReference type="EMBL" id="KAK4207666.1"/>
    </source>
</evidence>
<dbReference type="AlphaFoldDB" id="A0AAN7B000"/>
<dbReference type="EMBL" id="MU858280">
    <property type="protein sequence ID" value="KAK4207666.1"/>
    <property type="molecule type" value="Genomic_DNA"/>
</dbReference>
<comment type="caution">
    <text evidence="2">The sequence shown here is derived from an EMBL/GenBank/DDBJ whole genome shotgun (WGS) entry which is preliminary data.</text>
</comment>
<sequence length="162" mass="17972">MKFSALLAAVAPLTVLAAPVAVETESIWALAARQAGQVNAPGDAKFCNKVDPAPSEEEIKARHDKFVDAFLVKKDVKLAFTYIAPEYINHNPMAQNGAQWALNLLGGIWGGQNIRVRRTMYRDGMSYLNYDGSYGSNIIDRYRWEGGCIVEHWDAGEKWPAN</sequence>
<dbReference type="InterPro" id="IPR032710">
    <property type="entry name" value="NTF2-like_dom_sf"/>
</dbReference>
<evidence type="ECO:0000313" key="3">
    <source>
        <dbReference type="Proteomes" id="UP001301769"/>
    </source>
</evidence>
<accession>A0AAN7B000</accession>
<reference evidence="2" key="2">
    <citation type="submission" date="2023-05" db="EMBL/GenBank/DDBJ databases">
        <authorList>
            <consortium name="Lawrence Berkeley National Laboratory"/>
            <person name="Steindorff A."/>
            <person name="Hensen N."/>
            <person name="Bonometti L."/>
            <person name="Westerberg I."/>
            <person name="Brannstrom I.O."/>
            <person name="Guillou S."/>
            <person name="Cros-Aarteil S."/>
            <person name="Calhoun S."/>
            <person name="Haridas S."/>
            <person name="Kuo A."/>
            <person name="Mondo S."/>
            <person name="Pangilinan J."/>
            <person name="Riley R."/>
            <person name="Labutti K."/>
            <person name="Andreopoulos B."/>
            <person name="Lipzen A."/>
            <person name="Chen C."/>
            <person name="Yanf M."/>
            <person name="Daum C."/>
            <person name="Ng V."/>
            <person name="Clum A."/>
            <person name="Ohm R."/>
            <person name="Martin F."/>
            <person name="Silar P."/>
            <person name="Natvig D."/>
            <person name="Lalanne C."/>
            <person name="Gautier V."/>
            <person name="Ament-Velasquez S.L."/>
            <person name="Kruys A."/>
            <person name="Hutchinson M.I."/>
            <person name="Powell A.J."/>
            <person name="Barry K."/>
            <person name="Miller A.N."/>
            <person name="Grigoriev I.V."/>
            <person name="Debuchy R."/>
            <person name="Gladieux P."/>
            <person name="Thoren M.H."/>
            <person name="Johannesson H."/>
        </authorList>
    </citation>
    <scope>NUCLEOTIDE SEQUENCE</scope>
    <source>
        <strain evidence="2">PSN293</strain>
    </source>
</reference>
<reference evidence="2" key="1">
    <citation type="journal article" date="2023" name="Mol. Phylogenet. Evol.">
        <title>Genome-scale phylogeny and comparative genomics of the fungal order Sordariales.</title>
        <authorList>
            <person name="Hensen N."/>
            <person name="Bonometti L."/>
            <person name="Westerberg I."/>
            <person name="Brannstrom I.O."/>
            <person name="Guillou S."/>
            <person name="Cros-Aarteil S."/>
            <person name="Calhoun S."/>
            <person name="Haridas S."/>
            <person name="Kuo A."/>
            <person name="Mondo S."/>
            <person name="Pangilinan J."/>
            <person name="Riley R."/>
            <person name="LaButti K."/>
            <person name="Andreopoulos B."/>
            <person name="Lipzen A."/>
            <person name="Chen C."/>
            <person name="Yan M."/>
            <person name="Daum C."/>
            <person name="Ng V."/>
            <person name="Clum A."/>
            <person name="Steindorff A."/>
            <person name="Ohm R.A."/>
            <person name="Martin F."/>
            <person name="Silar P."/>
            <person name="Natvig D.O."/>
            <person name="Lalanne C."/>
            <person name="Gautier V."/>
            <person name="Ament-Velasquez S.L."/>
            <person name="Kruys A."/>
            <person name="Hutchinson M.I."/>
            <person name="Powell A.J."/>
            <person name="Barry K."/>
            <person name="Miller A.N."/>
            <person name="Grigoriev I.V."/>
            <person name="Debuchy R."/>
            <person name="Gladieux P."/>
            <person name="Hiltunen Thoren M."/>
            <person name="Johannesson H."/>
        </authorList>
    </citation>
    <scope>NUCLEOTIDE SEQUENCE</scope>
    <source>
        <strain evidence="2">PSN293</strain>
    </source>
</reference>
<proteinExistence type="predicted"/>
<keyword evidence="3" id="KW-1185">Reference proteome</keyword>
<evidence type="ECO:0000256" key="1">
    <source>
        <dbReference type="SAM" id="SignalP"/>
    </source>
</evidence>
<name>A0AAN7B000_9PEZI</name>
<keyword evidence="1" id="KW-0732">Signal</keyword>
<feature type="signal peptide" evidence="1">
    <location>
        <begin position="1"/>
        <end position="17"/>
    </location>
</feature>
<evidence type="ECO:0008006" key="4">
    <source>
        <dbReference type="Google" id="ProtNLM"/>
    </source>
</evidence>
<protein>
    <recommendedName>
        <fullName evidence="4">SnoaL-like domain-containing protein</fullName>
    </recommendedName>
</protein>
<dbReference type="Gene3D" id="3.10.450.50">
    <property type="match status" value="1"/>
</dbReference>
<gene>
    <name evidence="2" type="ORF">QBC37DRAFT_444352</name>
</gene>
<feature type="chain" id="PRO_5043050087" description="SnoaL-like domain-containing protein" evidence="1">
    <location>
        <begin position="18"/>
        <end position="162"/>
    </location>
</feature>